<evidence type="ECO:0000256" key="7">
    <source>
        <dbReference type="ARBA" id="ARBA00023180"/>
    </source>
</evidence>
<evidence type="ECO:0000256" key="4">
    <source>
        <dbReference type="ARBA" id="ARBA00022692"/>
    </source>
</evidence>
<dbReference type="OrthoDB" id="514335at2759"/>
<keyword evidence="6 8" id="KW-0472">Membrane</keyword>
<evidence type="ECO:0000256" key="3">
    <source>
        <dbReference type="ARBA" id="ARBA00022475"/>
    </source>
</evidence>
<proteinExistence type="inferred from homology"/>
<comment type="similarity">
    <text evidence="2">Belongs to the CD36 family.</text>
</comment>
<evidence type="ECO:0000313" key="11">
    <source>
        <dbReference type="RefSeq" id="XP_028137285.1"/>
    </source>
</evidence>
<comment type="subcellular location">
    <subcellularLocation>
        <location evidence="1">Cell membrane</location>
    </subcellularLocation>
</comment>
<protein>
    <submittedName>
        <fullName evidence="11">Protein croquemort-like isoform X1</fullName>
    </submittedName>
</protein>
<dbReference type="RefSeq" id="XP_028137285.1">
    <property type="nucleotide sequence ID" value="XM_028281484.1"/>
</dbReference>
<feature type="transmembrane region" description="Helical" evidence="8">
    <location>
        <begin position="448"/>
        <end position="470"/>
    </location>
</feature>
<dbReference type="AlphaFoldDB" id="A0A6P7FXJ8"/>
<dbReference type="PANTHER" id="PTHR11923:SF93">
    <property type="entry name" value="GH07959P-RELATED"/>
    <property type="match status" value="1"/>
</dbReference>
<dbReference type="GO" id="GO:0005737">
    <property type="term" value="C:cytoplasm"/>
    <property type="evidence" value="ECO:0007669"/>
    <property type="project" value="TreeGrafter"/>
</dbReference>
<evidence type="ECO:0000256" key="1">
    <source>
        <dbReference type="ARBA" id="ARBA00004236"/>
    </source>
</evidence>
<accession>A0A6P7FXJ8</accession>
<sequence length="505" mass="57656">MKNSDVSRTPVMHQTKQCGRVCLLFTGIFLICFGSCIFIFFESIYDLLLNYNLRFEPGSLAYQGWERSPPVETNIYLFNWTNPEDIKNHSVKPEFEELGPYRFYEVKGKSNISFVDEHVNYKTYTSSFFDEKKEGRNLSDVINSINTVAVSIGYQARFQSYWTKKMISFGIGSRSAHLYVTKTVRELLFDGYDDPILGIISKIPFVGAPEKGGLFFGRNGTVGLDGTYSLNYKNDEHFGEVLLWDGKNETNFFSGECNAVKGSGGEFFPLNRKRDQIVMFSSDLCKSLVLRYVEDVTIKGVHGYKYSAEYGFDNGTVHPENACFCNGECIPTGVFNISSCRQGSPSFLSFPHFYNADPIYQNAVKGMKPNKTQHEFYMILEPKSGIVMEVQAGMQLNMLIQRVSSISLYDKLPKIFMPVFHITHKAELTDEIASGLRMLQSLPEYCNYFFYATLLLGCFCISFALFSLFCCNKDKEKNKYDIHPVKTSLYEQVPMNEKKADIVWT</sequence>
<dbReference type="Proteomes" id="UP001652700">
    <property type="component" value="Unplaced"/>
</dbReference>
<evidence type="ECO:0000256" key="2">
    <source>
        <dbReference type="ARBA" id="ARBA00010532"/>
    </source>
</evidence>
<keyword evidence="7" id="KW-0325">Glycoprotein</keyword>
<dbReference type="EnsemblMetazoa" id="XM_028281484.2">
    <property type="protein sequence ID" value="XP_028137285.1"/>
    <property type="gene ID" value="LOC114331819"/>
</dbReference>
<keyword evidence="3" id="KW-1003">Cell membrane</keyword>
<dbReference type="GO" id="GO:0005044">
    <property type="term" value="F:scavenger receptor activity"/>
    <property type="evidence" value="ECO:0007669"/>
    <property type="project" value="TreeGrafter"/>
</dbReference>
<gene>
    <name evidence="11" type="primary">LOC114331819</name>
</gene>
<dbReference type="PRINTS" id="PR01609">
    <property type="entry name" value="CD36FAMILY"/>
</dbReference>
<reference evidence="11" key="1">
    <citation type="submission" date="2025-04" db="UniProtKB">
        <authorList>
            <consortium name="RefSeq"/>
        </authorList>
    </citation>
    <scope>IDENTIFICATION</scope>
    <source>
        <tissue evidence="11">Whole insect</tissue>
    </source>
</reference>
<keyword evidence="5 8" id="KW-1133">Transmembrane helix</keyword>
<dbReference type="InterPro" id="IPR002159">
    <property type="entry name" value="CD36_fam"/>
</dbReference>
<keyword evidence="4 8" id="KW-0812">Transmembrane</keyword>
<reference evidence="9" key="2">
    <citation type="submission" date="2025-05" db="UniProtKB">
        <authorList>
            <consortium name="EnsemblMetazoa"/>
        </authorList>
    </citation>
    <scope>IDENTIFICATION</scope>
</reference>
<evidence type="ECO:0000256" key="5">
    <source>
        <dbReference type="ARBA" id="ARBA00022989"/>
    </source>
</evidence>
<dbReference type="GO" id="GO:0005886">
    <property type="term" value="C:plasma membrane"/>
    <property type="evidence" value="ECO:0007669"/>
    <property type="project" value="UniProtKB-SubCell"/>
</dbReference>
<keyword evidence="10" id="KW-1185">Reference proteome</keyword>
<dbReference type="KEGG" id="dvv:114331819"/>
<evidence type="ECO:0000256" key="6">
    <source>
        <dbReference type="ARBA" id="ARBA00023136"/>
    </source>
</evidence>
<dbReference type="Pfam" id="PF01130">
    <property type="entry name" value="CD36"/>
    <property type="match status" value="1"/>
</dbReference>
<dbReference type="InParanoid" id="A0A6P7FXJ8"/>
<dbReference type="GeneID" id="114331819"/>
<evidence type="ECO:0000313" key="10">
    <source>
        <dbReference type="Proteomes" id="UP001652700"/>
    </source>
</evidence>
<evidence type="ECO:0000256" key="8">
    <source>
        <dbReference type="SAM" id="Phobius"/>
    </source>
</evidence>
<feature type="transmembrane region" description="Helical" evidence="8">
    <location>
        <begin position="21"/>
        <end position="41"/>
    </location>
</feature>
<evidence type="ECO:0000313" key="9">
    <source>
        <dbReference type="EnsemblMetazoa" id="XP_028137285.1"/>
    </source>
</evidence>
<dbReference type="PANTHER" id="PTHR11923">
    <property type="entry name" value="SCAVENGER RECEPTOR CLASS B TYPE-1 SR-B1"/>
    <property type="match status" value="1"/>
</dbReference>
<organism evidence="11">
    <name type="scientific">Diabrotica virgifera virgifera</name>
    <name type="common">western corn rootworm</name>
    <dbReference type="NCBI Taxonomy" id="50390"/>
    <lineage>
        <taxon>Eukaryota</taxon>
        <taxon>Metazoa</taxon>
        <taxon>Ecdysozoa</taxon>
        <taxon>Arthropoda</taxon>
        <taxon>Hexapoda</taxon>
        <taxon>Insecta</taxon>
        <taxon>Pterygota</taxon>
        <taxon>Neoptera</taxon>
        <taxon>Endopterygota</taxon>
        <taxon>Coleoptera</taxon>
        <taxon>Polyphaga</taxon>
        <taxon>Cucujiformia</taxon>
        <taxon>Chrysomeloidea</taxon>
        <taxon>Chrysomelidae</taxon>
        <taxon>Galerucinae</taxon>
        <taxon>Diabroticina</taxon>
        <taxon>Diabroticites</taxon>
        <taxon>Diabrotica</taxon>
    </lineage>
</organism>
<name>A0A6P7FXJ8_DIAVI</name>